<feature type="compositionally biased region" description="Polar residues" evidence="1">
    <location>
        <begin position="289"/>
        <end position="305"/>
    </location>
</feature>
<evidence type="ECO:0000313" key="4">
    <source>
        <dbReference type="Proteomes" id="UP000324595"/>
    </source>
</evidence>
<comment type="caution">
    <text evidence="3">The sequence shown here is derived from an EMBL/GenBank/DDBJ whole genome shotgun (WGS) entry which is preliminary data.</text>
</comment>
<evidence type="ECO:0000256" key="1">
    <source>
        <dbReference type="SAM" id="MobiDB-lite"/>
    </source>
</evidence>
<reference evidence="3 4" key="1">
    <citation type="submission" date="2019-07" db="EMBL/GenBank/DDBJ databases">
        <title>Genomic Encyclopedia of Archaeal and Bacterial Type Strains, Phase II (KMG-II): from individual species to whole genera.</title>
        <authorList>
            <person name="Goeker M."/>
        </authorList>
    </citation>
    <scope>NUCLEOTIDE SEQUENCE [LARGE SCALE GENOMIC DNA]</scope>
    <source>
        <strain evidence="3 4">DSM 21935</strain>
    </source>
</reference>
<proteinExistence type="predicted"/>
<evidence type="ECO:0008006" key="5">
    <source>
        <dbReference type="Google" id="ProtNLM"/>
    </source>
</evidence>
<protein>
    <recommendedName>
        <fullName evidence="5">Vitellogenin II</fullName>
    </recommendedName>
</protein>
<evidence type="ECO:0000313" key="3">
    <source>
        <dbReference type="EMBL" id="TYP95554.1"/>
    </source>
</evidence>
<accession>A0A5D3YNV6</accession>
<feature type="compositionally biased region" description="Low complexity" evidence="1">
    <location>
        <begin position="339"/>
        <end position="402"/>
    </location>
</feature>
<sequence length="418" mass="47628">MRHFKALLLTLFAILLTGCYTQLQYSKTTQKSNDEQEENVSGYSWTDDDNNGETAEAYKEKGENIKTRQSLEDDYRSTYKYYEYLQKWEECECNPYNFYGLSFNDYGYYPYGWQQPYLTTSPFYNSWRFGSFYSPRYYYGSRFSLGFSWRYPYHSYFYNRFYGYGYSGFWGYHNHDAYSNSYGSSIYYGSNSQDVSKNNRYGRRSIGTDRVNVNRSRGSNNGTVRGLQKSIVTSGGTTVRTRSSVGTSRTRNRGTVRNSSSSENNSRGTVRSRDDRGNDNRSSQRIRNRSVSDNDLDNIATQQQSRTFQKVTVEVRENDRRTLLNRFKEFLKRNSQTLTTGSRSNSTFGSSIRSSFGSSSAATTRSRSTVGSSTSNRSSVGSSQSSSSSSRSRGSSSRSRSGGNDGGGSSSSDRSRDN</sequence>
<dbReference type="PROSITE" id="PS51257">
    <property type="entry name" value="PROKAR_LIPOPROTEIN"/>
    <property type="match status" value="1"/>
</dbReference>
<keyword evidence="4" id="KW-1185">Reference proteome</keyword>
<dbReference type="AlphaFoldDB" id="A0A5D3YNV6"/>
<feature type="compositionally biased region" description="Low complexity" evidence="1">
    <location>
        <begin position="210"/>
        <end position="222"/>
    </location>
</feature>
<keyword evidence="2" id="KW-0732">Signal</keyword>
<gene>
    <name evidence="3" type="ORF">LX73_0862</name>
</gene>
<feature type="signal peptide" evidence="2">
    <location>
        <begin position="1"/>
        <end position="21"/>
    </location>
</feature>
<feature type="compositionally biased region" description="Low complexity" evidence="1">
    <location>
        <begin position="232"/>
        <end position="266"/>
    </location>
</feature>
<feature type="region of interest" description="Disordered" evidence="1">
    <location>
        <begin position="27"/>
        <end position="51"/>
    </location>
</feature>
<dbReference type="OrthoDB" id="1525278at2"/>
<evidence type="ECO:0000256" key="2">
    <source>
        <dbReference type="SAM" id="SignalP"/>
    </source>
</evidence>
<feature type="region of interest" description="Disordered" evidence="1">
    <location>
        <begin position="197"/>
        <end position="305"/>
    </location>
</feature>
<name>A0A5D3YNV6_9BACT</name>
<feature type="region of interest" description="Disordered" evidence="1">
    <location>
        <begin position="338"/>
        <end position="418"/>
    </location>
</feature>
<organism evidence="3 4">
    <name type="scientific">Fodinibius salinus</name>
    <dbReference type="NCBI Taxonomy" id="860790"/>
    <lineage>
        <taxon>Bacteria</taxon>
        <taxon>Pseudomonadati</taxon>
        <taxon>Balneolota</taxon>
        <taxon>Balneolia</taxon>
        <taxon>Balneolales</taxon>
        <taxon>Balneolaceae</taxon>
        <taxon>Fodinibius</taxon>
    </lineage>
</organism>
<dbReference type="Proteomes" id="UP000324595">
    <property type="component" value="Unassembled WGS sequence"/>
</dbReference>
<feature type="chain" id="PRO_5022667148" description="Vitellogenin II" evidence="2">
    <location>
        <begin position="22"/>
        <end position="418"/>
    </location>
</feature>
<dbReference type="EMBL" id="VNHY01000001">
    <property type="protein sequence ID" value="TYP95554.1"/>
    <property type="molecule type" value="Genomic_DNA"/>
</dbReference>
<dbReference type="RefSeq" id="WP_148898218.1">
    <property type="nucleotide sequence ID" value="NZ_VNHY01000001.1"/>
</dbReference>